<evidence type="ECO:0000256" key="1">
    <source>
        <dbReference type="ARBA" id="ARBA00022723"/>
    </source>
</evidence>
<dbReference type="Pfam" id="PF00097">
    <property type="entry name" value="zf-C3HC4"/>
    <property type="match status" value="1"/>
</dbReference>
<dbReference type="Pfam" id="PF00271">
    <property type="entry name" value="Helicase_C"/>
    <property type="match status" value="1"/>
</dbReference>
<dbReference type="InterPro" id="IPR048686">
    <property type="entry name" value="SHPRH_helical_1st"/>
</dbReference>
<dbReference type="GO" id="GO:0000209">
    <property type="term" value="P:protein polyubiquitination"/>
    <property type="evidence" value="ECO:0007669"/>
    <property type="project" value="TreeGrafter"/>
</dbReference>
<dbReference type="InterPro" id="IPR052583">
    <property type="entry name" value="ATP-helicase/E3_Ub-Ligase"/>
</dbReference>
<reference evidence="8" key="1">
    <citation type="journal article" date="2014" name="PLoS ONE">
        <title>Transcriptome-Based Identification of ABC Transporters in the Western Tarnished Plant Bug Lygus hesperus.</title>
        <authorList>
            <person name="Hull J.J."/>
            <person name="Chaney K."/>
            <person name="Geib S.M."/>
            <person name="Fabrick J.A."/>
            <person name="Brent C.S."/>
            <person name="Walsh D."/>
            <person name="Lavine L.C."/>
        </authorList>
    </citation>
    <scope>NUCLEOTIDE SEQUENCE</scope>
</reference>
<dbReference type="InterPro" id="IPR048695">
    <property type="entry name" value="SHPRH_helical_2nd"/>
</dbReference>
<protein>
    <submittedName>
        <fullName evidence="8">E3 ubiquitin-protein ligase SHPRH</fullName>
    </submittedName>
</protein>
<dbReference type="PANTHER" id="PTHR45865">
    <property type="entry name" value="E3 UBIQUITIN-PROTEIN LIGASE SHPRH FAMILY MEMBER"/>
    <property type="match status" value="1"/>
</dbReference>
<reference evidence="8" key="2">
    <citation type="submission" date="2014-07" db="EMBL/GenBank/DDBJ databases">
        <authorList>
            <person name="Hull J."/>
        </authorList>
    </citation>
    <scope>NUCLEOTIDE SEQUENCE</scope>
</reference>
<evidence type="ECO:0000313" key="8">
    <source>
        <dbReference type="EMBL" id="JAG01114.1"/>
    </source>
</evidence>
<dbReference type="Gene3D" id="3.30.40.10">
    <property type="entry name" value="Zinc/RING finger domain, C3HC4 (zinc finger)"/>
    <property type="match status" value="1"/>
</dbReference>
<dbReference type="InterPro" id="IPR001650">
    <property type="entry name" value="Helicase_C-like"/>
</dbReference>
<dbReference type="SMART" id="SM00184">
    <property type="entry name" value="RING"/>
    <property type="match status" value="1"/>
</dbReference>
<dbReference type="GO" id="GO:0008270">
    <property type="term" value="F:zinc ion binding"/>
    <property type="evidence" value="ECO:0007669"/>
    <property type="project" value="UniProtKB-KW"/>
</dbReference>
<reference evidence="9" key="3">
    <citation type="submission" date="2014-09" db="EMBL/GenBank/DDBJ databases">
        <authorList>
            <person name="Magalhaes I.L.F."/>
            <person name="Oliveira U."/>
            <person name="Santos F.R."/>
            <person name="Vidigal T.H.D.A."/>
            <person name="Brescovit A.D."/>
            <person name="Santos A.J."/>
        </authorList>
    </citation>
    <scope>NUCLEOTIDE SEQUENCE</scope>
</reference>
<evidence type="ECO:0000256" key="5">
    <source>
        <dbReference type="PROSITE-ProRule" id="PRU00175"/>
    </source>
</evidence>
<dbReference type="Pfam" id="PF21324">
    <property type="entry name" value="SHPRH_helical-2nd"/>
    <property type="match status" value="1"/>
</dbReference>
<dbReference type="PROSITE" id="PS50089">
    <property type="entry name" value="ZF_RING_2"/>
    <property type="match status" value="1"/>
</dbReference>
<keyword evidence="4" id="KW-0862">Zinc</keyword>
<keyword evidence="1" id="KW-0479">Metal-binding</keyword>
<dbReference type="EMBL" id="GBRD01005677">
    <property type="protein sequence ID" value="JAG60144.1"/>
    <property type="molecule type" value="Transcribed_RNA"/>
</dbReference>
<evidence type="ECO:0000256" key="4">
    <source>
        <dbReference type="ARBA" id="ARBA00022833"/>
    </source>
</evidence>
<evidence type="ECO:0000259" key="7">
    <source>
        <dbReference type="PROSITE" id="PS51194"/>
    </source>
</evidence>
<accession>A0A0A9VZY3</accession>
<dbReference type="EMBL" id="GBHO01042490">
    <property type="protein sequence ID" value="JAG01114.1"/>
    <property type="molecule type" value="Transcribed_RNA"/>
</dbReference>
<feature type="domain" description="Helicase C-terminal" evidence="7">
    <location>
        <begin position="554"/>
        <end position="721"/>
    </location>
</feature>
<dbReference type="AlphaFoldDB" id="A0A0A9VZY3"/>
<organism evidence="8">
    <name type="scientific">Lygus hesperus</name>
    <name type="common">Western plant bug</name>
    <dbReference type="NCBI Taxonomy" id="30085"/>
    <lineage>
        <taxon>Eukaryota</taxon>
        <taxon>Metazoa</taxon>
        <taxon>Ecdysozoa</taxon>
        <taxon>Arthropoda</taxon>
        <taxon>Hexapoda</taxon>
        <taxon>Insecta</taxon>
        <taxon>Pterygota</taxon>
        <taxon>Neoptera</taxon>
        <taxon>Paraneoptera</taxon>
        <taxon>Hemiptera</taxon>
        <taxon>Heteroptera</taxon>
        <taxon>Panheteroptera</taxon>
        <taxon>Cimicomorpha</taxon>
        <taxon>Miridae</taxon>
        <taxon>Mirini</taxon>
        <taxon>Lygus</taxon>
    </lineage>
</organism>
<dbReference type="CDD" id="cd18793">
    <property type="entry name" value="SF2_C_SNF"/>
    <property type="match status" value="1"/>
</dbReference>
<dbReference type="PROSITE" id="PS00518">
    <property type="entry name" value="ZF_RING_1"/>
    <property type="match status" value="1"/>
</dbReference>
<dbReference type="CDD" id="cd16569">
    <property type="entry name" value="RING-HC_SHPRH-like"/>
    <property type="match status" value="1"/>
</dbReference>
<dbReference type="Pfam" id="PF21325">
    <property type="entry name" value="SHPRH_helical-1st"/>
    <property type="match status" value="1"/>
</dbReference>
<dbReference type="SUPFAM" id="SSF52540">
    <property type="entry name" value="P-loop containing nucleoside triphosphate hydrolases"/>
    <property type="match status" value="1"/>
</dbReference>
<dbReference type="InterPro" id="IPR013083">
    <property type="entry name" value="Znf_RING/FYVE/PHD"/>
</dbReference>
<evidence type="ECO:0000259" key="6">
    <source>
        <dbReference type="PROSITE" id="PS50089"/>
    </source>
</evidence>
<keyword evidence="2 5" id="KW-0863">Zinc-finger</keyword>
<keyword evidence="3" id="KW-0378">Hydrolase</keyword>
<evidence type="ECO:0000256" key="3">
    <source>
        <dbReference type="ARBA" id="ARBA00022801"/>
    </source>
</evidence>
<feature type="domain" description="RING-type" evidence="6">
    <location>
        <begin position="475"/>
        <end position="518"/>
    </location>
</feature>
<dbReference type="InterPro" id="IPR049730">
    <property type="entry name" value="SNF2/RAD54-like_C"/>
</dbReference>
<sequence>MPLLKLRQACIHPQVIRGKYVKFKHTMTMEELMMDMVAKAKVDLTNALRAVVSSLNGLAGINWINFEYSATIECYRSILQIAKDYEHVVKIDTLQMIHTLHNLAEALENHGAGVPHTLRDASLREEANALEDYYLKKTEEQVTLAKAHTIKLTDVVDEIAEGRPLGYSTWWEDLLGGLREDGRELLCRITTYLDDNKIPGQTSLSQRMRNLPATLRILAVWLADTDLAREEAMKSLAKLHNTPKEDLSYAAINCHLTKKRKQKNKKLCQLCMSGNDLKKYEALIFAIIEQNEEDEELYESDVEGDVNNRNKKLLSDLKDVEFYTIKKEGNWKPSPQEGVIRVLASYVKVKRLREDWIQDSTKHLLLLESVRKEFKSLRAEWQKISNLVAAKDEISMAKLRLRLPTEYELGEGSSSTAPKKQLEIVNVLQIHELPFHMTLLESELKSGQLDLKRTAGILLYLKNLQENGNTENEPCPVCQDKLDEKWSVLRCGHCLCFECIPTLLMMGSLGEVECPMCRLRTPKGEVSYVVANSRGDEEANNHKLVGSFSTKVEAVTVQLLKLRSSDPDVKVIIFSTWEKVLDVISEALKTNSISFRRLGSQSRHQNGLTQFKNGPVTALLIPLSRGSKGLNIIEATHVFLVEPILNPADELQAVGRVHRIGQTKPTFVHRFIIHNTVEEKMAISVDPDGWSDGNVTFAELFNLFKMETTKQPALNPVIIED</sequence>
<dbReference type="InterPro" id="IPR001841">
    <property type="entry name" value="Znf_RING"/>
</dbReference>
<dbReference type="GO" id="GO:0016787">
    <property type="term" value="F:hydrolase activity"/>
    <property type="evidence" value="ECO:0007669"/>
    <property type="project" value="UniProtKB-KW"/>
</dbReference>
<dbReference type="GO" id="GO:0006974">
    <property type="term" value="P:DNA damage response"/>
    <property type="evidence" value="ECO:0007669"/>
    <property type="project" value="TreeGrafter"/>
</dbReference>
<dbReference type="GO" id="GO:0061630">
    <property type="term" value="F:ubiquitin protein ligase activity"/>
    <property type="evidence" value="ECO:0007669"/>
    <property type="project" value="TreeGrafter"/>
</dbReference>
<dbReference type="PANTHER" id="PTHR45865:SF1">
    <property type="entry name" value="E3 UBIQUITIN-PROTEIN LIGASE SHPRH"/>
    <property type="match status" value="1"/>
</dbReference>
<dbReference type="InterPro" id="IPR027417">
    <property type="entry name" value="P-loop_NTPase"/>
</dbReference>
<evidence type="ECO:0000256" key="2">
    <source>
        <dbReference type="ARBA" id="ARBA00022771"/>
    </source>
</evidence>
<dbReference type="PROSITE" id="PS51194">
    <property type="entry name" value="HELICASE_CTER"/>
    <property type="match status" value="1"/>
</dbReference>
<proteinExistence type="predicted"/>
<dbReference type="SUPFAM" id="SSF57850">
    <property type="entry name" value="RING/U-box"/>
    <property type="match status" value="1"/>
</dbReference>
<dbReference type="InterPro" id="IPR018957">
    <property type="entry name" value="Znf_C3HC4_RING-type"/>
</dbReference>
<dbReference type="GO" id="GO:0005634">
    <property type="term" value="C:nucleus"/>
    <property type="evidence" value="ECO:0007669"/>
    <property type="project" value="TreeGrafter"/>
</dbReference>
<gene>
    <name evidence="8" type="primary">SHPRH</name>
    <name evidence="8" type="ORF">CM83_65852</name>
</gene>
<dbReference type="InterPro" id="IPR017907">
    <property type="entry name" value="Znf_RING_CS"/>
</dbReference>
<dbReference type="Gene3D" id="3.40.50.300">
    <property type="entry name" value="P-loop containing nucleotide triphosphate hydrolases"/>
    <property type="match status" value="1"/>
</dbReference>
<name>A0A0A9VZY3_LYGHE</name>
<evidence type="ECO:0000313" key="9">
    <source>
        <dbReference type="EMBL" id="JAG60144.1"/>
    </source>
</evidence>
<dbReference type="SMART" id="SM00490">
    <property type="entry name" value="HELICc"/>
    <property type="match status" value="1"/>
</dbReference>